<reference evidence="4" key="1">
    <citation type="journal article" date="2023" name="Comput. Struct. Biotechnol. J.">
        <title>Discovery of a novel marine Bacteroidetes with a rich repertoire of carbohydrate-active enzymes.</title>
        <authorList>
            <person name="Chen B."/>
            <person name="Liu G."/>
            <person name="Chen Q."/>
            <person name="Wang H."/>
            <person name="Liu L."/>
            <person name="Tang K."/>
        </authorList>
    </citation>
    <scope>NUCLEOTIDE SEQUENCE</scope>
    <source>
        <strain evidence="4">TK19036</strain>
    </source>
</reference>
<dbReference type="InterPro" id="IPR027824">
    <property type="entry name" value="DUF4469"/>
</dbReference>
<dbReference type="GO" id="GO:0003677">
    <property type="term" value="F:DNA binding"/>
    <property type="evidence" value="ECO:0007669"/>
    <property type="project" value="UniProtKB-KW"/>
</dbReference>
<dbReference type="Gene3D" id="2.70.50.70">
    <property type="match status" value="1"/>
</dbReference>
<name>A0AA49PZ93_9BACT</name>
<organism evidence="4">
    <name type="scientific">Roseihalotalea indica</name>
    <dbReference type="NCBI Taxonomy" id="2867963"/>
    <lineage>
        <taxon>Bacteria</taxon>
        <taxon>Pseudomonadati</taxon>
        <taxon>Bacteroidota</taxon>
        <taxon>Cytophagia</taxon>
        <taxon>Cytophagales</taxon>
        <taxon>Catalimonadaceae</taxon>
        <taxon>Roseihalotalea</taxon>
    </lineage>
</organism>
<dbReference type="Pfam" id="PF14848">
    <property type="entry name" value="HU-DNA_bdg"/>
    <property type="match status" value="1"/>
</dbReference>
<dbReference type="Gene3D" id="4.10.520.10">
    <property type="entry name" value="IHF-like DNA-binding proteins"/>
    <property type="match status" value="1"/>
</dbReference>
<evidence type="ECO:0000259" key="3">
    <source>
        <dbReference type="Pfam" id="PF14848"/>
    </source>
</evidence>
<evidence type="ECO:0000256" key="1">
    <source>
        <dbReference type="ARBA" id="ARBA00023125"/>
    </source>
</evidence>
<reference evidence="4" key="2">
    <citation type="journal article" date="2024" name="Antonie Van Leeuwenhoek">
        <title>Roseihalotalea indica gen. nov., sp. nov., a halophilic Bacteroidetes from mesopelagic Southwest Indian Ocean with higher carbohydrate metabolic potential.</title>
        <authorList>
            <person name="Chen B."/>
            <person name="Zhang M."/>
            <person name="Lin D."/>
            <person name="Ye J."/>
            <person name="Tang K."/>
        </authorList>
    </citation>
    <scope>NUCLEOTIDE SEQUENCE</scope>
    <source>
        <strain evidence="4">TK19036</strain>
    </source>
</reference>
<feature type="domain" description="Bvu-2165-like IHF-HU-like DNA-binding" evidence="3">
    <location>
        <begin position="5"/>
        <end position="122"/>
    </location>
</feature>
<evidence type="ECO:0000313" key="4">
    <source>
        <dbReference type="EMBL" id="WKN40098.1"/>
    </source>
</evidence>
<feature type="domain" description="DUF4469" evidence="2">
    <location>
        <begin position="132"/>
        <end position="213"/>
    </location>
</feature>
<gene>
    <name evidence="4" type="ORF">K4G66_15495</name>
</gene>
<dbReference type="AlphaFoldDB" id="A0AA49PZ93"/>
<dbReference type="EMBL" id="CP120682">
    <property type="protein sequence ID" value="WKN40098.1"/>
    <property type="molecule type" value="Genomic_DNA"/>
</dbReference>
<sequence>MAVPYALVDNPLTPDPTDFRAAVQPGKSVTEQELIEMVVLHNTGITESVATKVISEYALAMRFFLSKGRNINASLLNSSYSISGVFTDEEDSFDPSRHQINLNLFPGIAIKDIADTVSTEKVEATVSQPALTSYFDTETSSKNQVLTPNEMGRINGKRLSFDETDPAQGVFFVNNKGKDFKVAKFGEHRPSKLIFKVPALADGVYKLEVRKANGQVGTLKSALSVGDVVVDPGGGDPIVT</sequence>
<keyword evidence="1 4" id="KW-0238">DNA-binding</keyword>
<dbReference type="Pfam" id="PF14734">
    <property type="entry name" value="DUF4469"/>
    <property type="match status" value="1"/>
</dbReference>
<proteinExistence type="predicted"/>
<accession>A0AA49PZ93</accession>
<evidence type="ECO:0000259" key="2">
    <source>
        <dbReference type="Pfam" id="PF14734"/>
    </source>
</evidence>
<dbReference type="InterPro" id="IPR010992">
    <property type="entry name" value="IHF-like_DNA-bd_dom_sf"/>
</dbReference>
<dbReference type="InterPro" id="IPR049893">
    <property type="entry name" value="Bvu_2165-like_IHF-HU-DNA_bdg"/>
</dbReference>
<protein>
    <submittedName>
        <fullName evidence="4">DNA-binding domain-containing protein</fullName>
    </submittedName>
</protein>
<dbReference type="CDD" id="cd12843">
    <property type="entry name" value="Bvu_2165_C_like"/>
    <property type="match status" value="1"/>
</dbReference>